<dbReference type="EMBL" id="CCKQ01002536">
    <property type="protein sequence ID" value="CDW73638.1"/>
    <property type="molecule type" value="Genomic_DNA"/>
</dbReference>
<name>A0A077ZUQ1_STYLE</name>
<dbReference type="InterPro" id="IPR013083">
    <property type="entry name" value="Znf_RING/FYVE/PHD"/>
</dbReference>
<evidence type="ECO:0000259" key="5">
    <source>
        <dbReference type="PROSITE" id="PS50006"/>
    </source>
</evidence>
<dbReference type="OrthoDB" id="264354at2759"/>
<accession>A0A077ZUQ1</accession>
<dbReference type="PROSITE" id="PS50006">
    <property type="entry name" value="FHA_DOMAIN"/>
    <property type="match status" value="1"/>
</dbReference>
<organism evidence="7 8">
    <name type="scientific">Stylonychia lemnae</name>
    <name type="common">Ciliate</name>
    <dbReference type="NCBI Taxonomy" id="5949"/>
    <lineage>
        <taxon>Eukaryota</taxon>
        <taxon>Sar</taxon>
        <taxon>Alveolata</taxon>
        <taxon>Ciliophora</taxon>
        <taxon>Intramacronucleata</taxon>
        <taxon>Spirotrichea</taxon>
        <taxon>Stichotrichia</taxon>
        <taxon>Sporadotrichida</taxon>
        <taxon>Oxytrichidae</taxon>
        <taxon>Stylonychinae</taxon>
        <taxon>Stylonychia</taxon>
    </lineage>
</organism>
<evidence type="ECO:0000313" key="8">
    <source>
        <dbReference type="Proteomes" id="UP000039865"/>
    </source>
</evidence>
<dbReference type="SUPFAM" id="SSF49879">
    <property type="entry name" value="SMAD/FHA domain"/>
    <property type="match status" value="1"/>
</dbReference>
<keyword evidence="8" id="KW-1185">Reference proteome</keyword>
<proteinExistence type="predicted"/>
<dbReference type="Gene3D" id="3.30.40.10">
    <property type="entry name" value="Zinc/RING finger domain, C3HC4 (zinc finger)"/>
    <property type="match status" value="1"/>
</dbReference>
<keyword evidence="4" id="KW-0175">Coiled coil</keyword>
<sequence length="795" mass="92564">MIQTKSWNKNSFGLFDYESRDIQKKQLKVTGPCKLIRSQILNDGIEIETINEPHIAADSKNTQREQQLARLLFKNGNYWIYHKNQVDVSQIYQNPEEKLWLVIKKYQSKTYHKGYKLQKNDIVKFGRVRLRVRDIDYPDDGKSSINPTENLVNQSHTLYLPNPTLNQRRQHTNDEVNFANNASIDANDIDIFDKEMLSNQFEISINPGVQPNTLKTSQTLKKRQSLNNQQKQIKNENLNESTSSAAQCRICWGDEQEMDMNKDFNPLISPCRCVGSIGNIHLKCLKDWLETNKAMKTHKNQVVVKFKKLDCELCKQMFPFQIAFNNRIIDIVEVERPDKNFIILESLTYKGQKVFYIINTENKMQLKVGRGQDSDVRITDDISVSRCHALIQKTVKGDYILEDFNSKFGTLVQLQYPMLLDSSTQQNGSLVFQSGKTCLQIQVKHQVSCLPACFKPNQRSPFDNLISVDNRNYFPKEYYKPISPKKTSNRTKNKVPKILAKIINEDDDEGDENQNINQDPLFSMIQQNPDNAVSQFEVASGRIGADQQENYISIDDDNENFTSRLRSIPRDEGISSYQFYNSGVPRLGEVFSANYTSNRIQIIQEQEENFDPDESQEDEPRLDLQASNMLNKTMLDNRRFFEDHINANTDGRQNMMDGSQSLQRDLIRRCSKRSKTPNHRASQIFKNGSRDLQQMTGDIANYQEEDEKIEDSIREFEEKLADNQEYLPQMVQINQLSYNQEDELEQIEEQQELDSLNYADQEHEDIERTQQEKDTLSPKRLANKYDIAQMFRIYT</sequence>
<dbReference type="InParanoid" id="A0A077ZUQ1"/>
<evidence type="ECO:0000256" key="2">
    <source>
        <dbReference type="ARBA" id="ARBA00022771"/>
    </source>
</evidence>
<dbReference type="PROSITE" id="PS51292">
    <property type="entry name" value="ZF_RING_CH"/>
    <property type="match status" value="1"/>
</dbReference>
<feature type="coiled-coil region" evidence="4">
    <location>
        <begin position="692"/>
        <end position="750"/>
    </location>
</feature>
<dbReference type="SUPFAM" id="SSF57850">
    <property type="entry name" value="RING/U-box"/>
    <property type="match status" value="1"/>
</dbReference>
<feature type="domain" description="FHA" evidence="5">
    <location>
        <begin position="366"/>
        <end position="413"/>
    </location>
</feature>
<keyword evidence="3" id="KW-0862">Zinc</keyword>
<reference evidence="7 8" key="1">
    <citation type="submission" date="2014-06" db="EMBL/GenBank/DDBJ databases">
        <authorList>
            <person name="Swart Estienne"/>
        </authorList>
    </citation>
    <scope>NUCLEOTIDE SEQUENCE [LARGE SCALE GENOMIC DNA]</scope>
    <source>
        <strain evidence="7 8">130c</strain>
    </source>
</reference>
<evidence type="ECO:0000256" key="1">
    <source>
        <dbReference type="ARBA" id="ARBA00022723"/>
    </source>
</evidence>
<evidence type="ECO:0000259" key="6">
    <source>
        <dbReference type="PROSITE" id="PS51292"/>
    </source>
</evidence>
<dbReference type="Gene3D" id="2.60.200.20">
    <property type="match status" value="1"/>
</dbReference>
<feature type="domain" description="RING-CH-type" evidence="6">
    <location>
        <begin position="240"/>
        <end position="321"/>
    </location>
</feature>
<dbReference type="GO" id="GO:0008270">
    <property type="term" value="F:zinc ion binding"/>
    <property type="evidence" value="ECO:0007669"/>
    <property type="project" value="UniProtKB-KW"/>
</dbReference>
<dbReference type="PANTHER" id="PTHR46210">
    <property type="entry name" value="FHA DOMAIN-CONTAINING PROTEIN"/>
    <property type="match status" value="1"/>
</dbReference>
<gene>
    <name evidence="7" type="primary">Contig8531.g9110</name>
    <name evidence="7" type="ORF">STYLEM_2623</name>
</gene>
<keyword evidence="2" id="KW-0863">Zinc-finger</keyword>
<evidence type="ECO:0000256" key="3">
    <source>
        <dbReference type="ARBA" id="ARBA00022833"/>
    </source>
</evidence>
<keyword evidence="1" id="KW-0479">Metal-binding</keyword>
<dbReference type="AlphaFoldDB" id="A0A077ZUQ1"/>
<dbReference type="CDD" id="cd00060">
    <property type="entry name" value="FHA"/>
    <property type="match status" value="1"/>
</dbReference>
<dbReference type="Pfam" id="PF12906">
    <property type="entry name" value="RINGv"/>
    <property type="match status" value="1"/>
</dbReference>
<evidence type="ECO:0000256" key="4">
    <source>
        <dbReference type="SAM" id="Coils"/>
    </source>
</evidence>
<dbReference type="Pfam" id="PF00498">
    <property type="entry name" value="FHA"/>
    <property type="match status" value="1"/>
</dbReference>
<dbReference type="PANTHER" id="PTHR46210:SF1">
    <property type="entry name" value="FHA DOMAIN-CONTAINING PROTEIN"/>
    <property type="match status" value="1"/>
</dbReference>
<evidence type="ECO:0000313" key="7">
    <source>
        <dbReference type="EMBL" id="CDW73638.1"/>
    </source>
</evidence>
<dbReference type="InterPro" id="IPR011016">
    <property type="entry name" value="Znf_RING-CH"/>
</dbReference>
<dbReference type="Proteomes" id="UP000039865">
    <property type="component" value="Unassembled WGS sequence"/>
</dbReference>
<dbReference type="SMART" id="SM00240">
    <property type="entry name" value="FHA"/>
    <property type="match status" value="1"/>
</dbReference>
<dbReference type="CDD" id="cd16495">
    <property type="entry name" value="RING_CH-C4HC3_MARCH"/>
    <property type="match status" value="1"/>
</dbReference>
<dbReference type="SMART" id="SM00744">
    <property type="entry name" value="RINGv"/>
    <property type="match status" value="1"/>
</dbReference>
<dbReference type="InterPro" id="IPR008984">
    <property type="entry name" value="SMAD_FHA_dom_sf"/>
</dbReference>
<protein>
    <submittedName>
        <fullName evidence="7">Fha domain</fullName>
    </submittedName>
</protein>
<dbReference type="InterPro" id="IPR000253">
    <property type="entry name" value="FHA_dom"/>
</dbReference>